<proteinExistence type="predicted"/>
<dbReference type="InterPro" id="IPR036291">
    <property type="entry name" value="NAD(P)-bd_dom_sf"/>
</dbReference>
<dbReference type="PANTHER" id="PTHR43162:SF1">
    <property type="entry name" value="PRESTALK A DIFFERENTIATION PROTEIN A"/>
    <property type="match status" value="1"/>
</dbReference>
<dbReference type="Gene3D" id="3.40.50.720">
    <property type="entry name" value="NAD(P)-binding Rossmann-like Domain"/>
    <property type="match status" value="1"/>
</dbReference>
<dbReference type="Proteomes" id="UP001501195">
    <property type="component" value="Unassembled WGS sequence"/>
</dbReference>
<feature type="domain" description="NAD(P)-binding" evidence="2">
    <location>
        <begin position="8"/>
        <end position="173"/>
    </location>
</feature>
<sequence length="297" mass="30735">MSTVLVTGGTGTTGSRVARGVTEAGVVARIASRRAAAPGQVHFDWADPATHGPALSGVEAAYLVAPVGVVDPAPLVQPFLRAAAAAGVRRLVLLSSSAVEESERPGLGDLHRRVRASGLEWAVLRPSWFMQNFTGQHAASVAAGEVVSATGSGRIGIIDAEDIAAVAVRALLDEEPHDTDLVLTGPQALDYAEIAAALSRALGHQVVHRAVTPAALGRHLTSLGVPPEWADVLAALDDDISRGEQDFTTSTVSDVTGRPPRSFADHLAEHTRGLRSQERCRPAPTGPRGAVVAPSGP</sequence>
<dbReference type="InterPro" id="IPR051604">
    <property type="entry name" value="Ergot_Alk_Oxidoreductase"/>
</dbReference>
<evidence type="ECO:0000313" key="4">
    <source>
        <dbReference type="Proteomes" id="UP001501195"/>
    </source>
</evidence>
<evidence type="ECO:0000313" key="3">
    <source>
        <dbReference type="EMBL" id="GAA4988404.1"/>
    </source>
</evidence>
<dbReference type="EMBL" id="BAABIL010000460">
    <property type="protein sequence ID" value="GAA4988404.1"/>
    <property type="molecule type" value="Genomic_DNA"/>
</dbReference>
<keyword evidence="4" id="KW-1185">Reference proteome</keyword>
<feature type="compositionally biased region" description="Basic and acidic residues" evidence="1">
    <location>
        <begin position="270"/>
        <end position="281"/>
    </location>
</feature>
<organism evidence="3 4">
    <name type="scientific">Kineococcus glutinatus</name>
    <dbReference type="NCBI Taxonomy" id="1070872"/>
    <lineage>
        <taxon>Bacteria</taxon>
        <taxon>Bacillati</taxon>
        <taxon>Actinomycetota</taxon>
        <taxon>Actinomycetes</taxon>
        <taxon>Kineosporiales</taxon>
        <taxon>Kineosporiaceae</taxon>
        <taxon>Kineococcus</taxon>
    </lineage>
</organism>
<protein>
    <submittedName>
        <fullName evidence="3">NAD(P)H-binding protein</fullName>
    </submittedName>
</protein>
<reference evidence="4" key="1">
    <citation type="journal article" date="2019" name="Int. J. Syst. Evol. Microbiol.">
        <title>The Global Catalogue of Microorganisms (GCM) 10K type strain sequencing project: providing services to taxonomists for standard genome sequencing and annotation.</title>
        <authorList>
            <consortium name="The Broad Institute Genomics Platform"/>
            <consortium name="The Broad Institute Genome Sequencing Center for Infectious Disease"/>
            <person name="Wu L."/>
            <person name="Ma J."/>
        </authorList>
    </citation>
    <scope>NUCLEOTIDE SEQUENCE [LARGE SCALE GENOMIC DNA]</scope>
    <source>
        <strain evidence="4">JCM 18126</strain>
    </source>
</reference>
<evidence type="ECO:0000259" key="2">
    <source>
        <dbReference type="Pfam" id="PF13460"/>
    </source>
</evidence>
<accession>A0ABP9I4X1</accession>
<comment type="caution">
    <text evidence="3">The sequence shown here is derived from an EMBL/GenBank/DDBJ whole genome shotgun (WGS) entry which is preliminary data.</text>
</comment>
<dbReference type="PANTHER" id="PTHR43162">
    <property type="match status" value="1"/>
</dbReference>
<evidence type="ECO:0000256" key="1">
    <source>
        <dbReference type="SAM" id="MobiDB-lite"/>
    </source>
</evidence>
<dbReference type="InterPro" id="IPR016040">
    <property type="entry name" value="NAD(P)-bd_dom"/>
</dbReference>
<dbReference type="Gene3D" id="3.90.25.10">
    <property type="entry name" value="UDP-galactose 4-epimerase, domain 1"/>
    <property type="match status" value="1"/>
</dbReference>
<dbReference type="RefSeq" id="WP_345713222.1">
    <property type="nucleotide sequence ID" value="NZ_BAABIL010000460.1"/>
</dbReference>
<gene>
    <name evidence="3" type="ORF">GCM10023225_27590</name>
</gene>
<feature type="region of interest" description="Disordered" evidence="1">
    <location>
        <begin position="270"/>
        <end position="297"/>
    </location>
</feature>
<dbReference type="Pfam" id="PF13460">
    <property type="entry name" value="NAD_binding_10"/>
    <property type="match status" value="1"/>
</dbReference>
<name>A0ABP9I4X1_9ACTN</name>
<dbReference type="SUPFAM" id="SSF51735">
    <property type="entry name" value="NAD(P)-binding Rossmann-fold domains"/>
    <property type="match status" value="1"/>
</dbReference>